<dbReference type="InterPro" id="IPR023210">
    <property type="entry name" value="NADP_OxRdtase_dom"/>
</dbReference>
<dbReference type="PANTHER" id="PTHR43364:SF15">
    <property type="entry name" value="ARYL-ALCOHOL DEHYDROGENASE AAD16-RELATED"/>
    <property type="match status" value="1"/>
</dbReference>
<accession>A0A0M9EP18</accession>
<dbReference type="InterPro" id="IPR036812">
    <property type="entry name" value="NAD(P)_OxRdtase_dom_sf"/>
</dbReference>
<reference evidence="3 4" key="1">
    <citation type="submission" date="2015-04" db="EMBL/GenBank/DDBJ databases">
        <title>The draft genome sequence of Fusarium langsethiae, a T-2/HT-2 mycotoxin producer.</title>
        <authorList>
            <person name="Lysoe E."/>
            <person name="Divon H.H."/>
            <person name="Terzi V."/>
            <person name="Orru L."/>
            <person name="Lamontanara A."/>
            <person name="Kolseth A.-K."/>
            <person name="Frandsen R.J."/>
            <person name="Nielsen K."/>
            <person name="Thrane U."/>
        </authorList>
    </citation>
    <scope>NUCLEOTIDE SEQUENCE [LARGE SCALE GENOMIC DNA]</scope>
    <source>
        <strain evidence="3 4">Fl201059</strain>
    </source>
</reference>
<dbReference type="CDD" id="cd14688">
    <property type="entry name" value="bZIP_YAP"/>
    <property type="match status" value="1"/>
</dbReference>
<evidence type="ECO:0000259" key="2">
    <source>
        <dbReference type="Pfam" id="PF00248"/>
    </source>
</evidence>
<dbReference type="Pfam" id="PF11905">
    <property type="entry name" value="DUF3425"/>
    <property type="match status" value="1"/>
</dbReference>
<dbReference type="InterPro" id="IPR021833">
    <property type="entry name" value="DUF3425"/>
</dbReference>
<dbReference type="PANTHER" id="PTHR43364">
    <property type="entry name" value="NADH-SPECIFIC METHYLGLYOXAL REDUCTASE-RELATED"/>
    <property type="match status" value="1"/>
</dbReference>
<comment type="caution">
    <text evidence="3">The sequence shown here is derived from an EMBL/GenBank/DDBJ whole genome shotgun (WGS) entry which is preliminary data.</text>
</comment>
<evidence type="ECO:0000313" key="4">
    <source>
        <dbReference type="Proteomes" id="UP000037904"/>
    </source>
</evidence>
<protein>
    <submittedName>
        <fullName evidence="3">Alcohol dehydrogenase</fullName>
    </submittedName>
</protein>
<evidence type="ECO:0000313" key="3">
    <source>
        <dbReference type="EMBL" id="KPA36953.1"/>
    </source>
</evidence>
<organism evidence="3 4">
    <name type="scientific">Fusarium langsethiae</name>
    <dbReference type="NCBI Taxonomy" id="179993"/>
    <lineage>
        <taxon>Eukaryota</taxon>
        <taxon>Fungi</taxon>
        <taxon>Dikarya</taxon>
        <taxon>Ascomycota</taxon>
        <taxon>Pezizomycotina</taxon>
        <taxon>Sordariomycetes</taxon>
        <taxon>Hypocreomycetidae</taxon>
        <taxon>Hypocreales</taxon>
        <taxon>Nectriaceae</taxon>
        <taxon>Fusarium</taxon>
    </lineage>
</organism>
<keyword evidence="4" id="KW-1185">Reference proteome</keyword>
<dbReference type="AlphaFoldDB" id="A0A0M9EP18"/>
<dbReference type="InterPro" id="IPR050523">
    <property type="entry name" value="AKR_Detox_Biosynth"/>
</dbReference>
<sequence length="1203" mass="135493">MESTPTLAMINTGPNIFEPGDDWTGVTKQSKRKKLQNRLNQRAYRQYILAEQVEVQQGTSIVPSEGARYDTDSKIADLFEGCVFLTCPRRIRHISGLIRQAYEDYSLHAPRPTYLQVLIRLNVLNALARNAVCIGLPPEGLCHDEAISPYSIDGPQLHNSPRPATSFPSALQPTFLQTTVVHHPRIDLLPFPQLRDNILMDMEVGLLNDDELCEDLLVVDDPRDLASKPSLIVWGESPAFPDIDSAALLCQGIMVSDMKYVRVGKSGLKVSQIVLGCMSFGDKNWQPWLLDESEALPILKYAFDQGVNTWDVADTYSNGRSEEISGAAIKHYQIPRSKLVIMSKCFQFVDDTKGPIDPAILTRNDGPSVNRVGLSRKHILDAVERSTERLGTYIDVLQIHRMDRDVPAEEVMKALNDVVENAKVRYIGASSMAAWEFQMLQNVAQKNGVFDPGAKPASTGRLFLLVYLKARIGGKFFNCFGDGSGDETEVGFKLENAPNIYGQSVDPLAVLEVLTNQPAFDQLIRTVESCIQQYHVDKMHLIRQKTSVSLRRCFPHYDGENAVLGAVFNVDWDLKSFLVENYRQGIHQKLGKIIAITGTIETAKLCSVSQYFKWCWHDKSPQLLMAFEHTMLIMSGLSIPTASFPSGFPRNNKVTVDPSLRTINVSGTEAFIIRIAQQLSWLAAAFQEKKDSPTYAYLAFGEATQLAADLGVPAFNIEVQLEVLPETEKSKMCWNSVIGPGVIIRGFPLPERKHREHRLEASIRVMAKLLDLHKAVTFKGGYVFKGRYTALIPVQMFGNSIQWHIIDVYPPTRDYEYDQVSYSQAYTPHRWAQIDKLQLGFSQWGTITAEVTIGKKDGYRCQRLDDYNALLEDAKNMHIILYDTIDHRAIQTNAECLILHVLHHQRKKKGKDQNLNTSHQGQYIEFAHPDRRVTPTREVMLSNAERVFCQRRPFSSSELEPSLFKHEFKSLYATIDGLWAQDYVNHKSHAISLSLSLWPSISGWEYMDVVEPRRWMPPKSVNLRGKCGLWNEYAREIQALVFFGSGFGDMLSAASPPNVCSALSSVPKGHFCLGIRVDTLERLFTVQGSFRDQTRLTTNGLTLSGSKDLFTFSDETDGQQCGPRRLAQFIKPGLTRRKPTSIPLERNGAIIIGDFDDSILHKDCIQGRSKNTSGRGSKWLRLDYYTSSLPMRPKPNTYSNGHI</sequence>
<proteinExistence type="predicted"/>
<dbReference type="Pfam" id="PF00248">
    <property type="entry name" value="Aldo_ket_red"/>
    <property type="match status" value="1"/>
</dbReference>
<name>A0A0M9EP18_FUSLA</name>
<feature type="domain" description="NADP-dependent oxidoreductase" evidence="2">
    <location>
        <begin position="273"/>
        <end position="440"/>
    </location>
</feature>
<keyword evidence="1" id="KW-0560">Oxidoreductase</keyword>
<dbReference type="Proteomes" id="UP000037904">
    <property type="component" value="Unassembled WGS sequence"/>
</dbReference>
<dbReference type="SUPFAM" id="SSF51430">
    <property type="entry name" value="NAD(P)-linked oxidoreductase"/>
    <property type="match status" value="1"/>
</dbReference>
<dbReference type="GO" id="GO:0016491">
    <property type="term" value="F:oxidoreductase activity"/>
    <property type="evidence" value="ECO:0007669"/>
    <property type="project" value="UniProtKB-KW"/>
</dbReference>
<gene>
    <name evidence="3" type="ORF">FLAG1_10251</name>
</gene>
<dbReference type="EMBL" id="JXCE01000509">
    <property type="protein sequence ID" value="KPA36953.1"/>
    <property type="molecule type" value="Genomic_DNA"/>
</dbReference>
<evidence type="ECO:0000256" key="1">
    <source>
        <dbReference type="ARBA" id="ARBA00023002"/>
    </source>
</evidence>
<dbReference type="Gene3D" id="3.20.20.100">
    <property type="entry name" value="NADP-dependent oxidoreductase domain"/>
    <property type="match status" value="1"/>
</dbReference>